<sequence length="67" mass="7653">MVKACRLLHASSVRLLDAKDNFPERQAEHLLILIQLRQTLLQSASQNQPKQLKQTVTNDVRTTMPKS</sequence>
<proteinExistence type="predicted"/>
<gene>
    <name evidence="2" type="ORF">T12_4431</name>
</gene>
<protein>
    <submittedName>
        <fullName evidence="2">Uncharacterized protein</fullName>
    </submittedName>
</protein>
<dbReference type="EMBL" id="JYDQ01000016">
    <property type="protein sequence ID" value="KRY21431.1"/>
    <property type="molecule type" value="Genomic_DNA"/>
</dbReference>
<dbReference type="AlphaFoldDB" id="A0A0V1A9B2"/>
<reference evidence="2 3" key="1">
    <citation type="submission" date="2015-01" db="EMBL/GenBank/DDBJ databases">
        <title>Evolution of Trichinella species and genotypes.</title>
        <authorList>
            <person name="Korhonen P.K."/>
            <person name="Edoardo P."/>
            <person name="Giuseppe L.R."/>
            <person name="Gasser R.B."/>
        </authorList>
    </citation>
    <scope>NUCLEOTIDE SEQUENCE [LARGE SCALE GENOMIC DNA]</scope>
    <source>
        <strain evidence="2">ISS2496</strain>
    </source>
</reference>
<feature type="region of interest" description="Disordered" evidence="1">
    <location>
        <begin position="44"/>
        <end position="67"/>
    </location>
</feature>
<comment type="caution">
    <text evidence="2">The sequence shown here is derived from an EMBL/GenBank/DDBJ whole genome shotgun (WGS) entry which is preliminary data.</text>
</comment>
<name>A0A0V1A9B2_9BILA</name>
<dbReference type="Proteomes" id="UP000054783">
    <property type="component" value="Unassembled WGS sequence"/>
</dbReference>
<organism evidence="2 3">
    <name type="scientific">Trichinella patagoniensis</name>
    <dbReference type="NCBI Taxonomy" id="990121"/>
    <lineage>
        <taxon>Eukaryota</taxon>
        <taxon>Metazoa</taxon>
        <taxon>Ecdysozoa</taxon>
        <taxon>Nematoda</taxon>
        <taxon>Enoplea</taxon>
        <taxon>Dorylaimia</taxon>
        <taxon>Trichinellida</taxon>
        <taxon>Trichinellidae</taxon>
        <taxon>Trichinella</taxon>
    </lineage>
</organism>
<evidence type="ECO:0000313" key="3">
    <source>
        <dbReference type="Proteomes" id="UP000054783"/>
    </source>
</evidence>
<evidence type="ECO:0000313" key="2">
    <source>
        <dbReference type="EMBL" id="KRY21431.1"/>
    </source>
</evidence>
<keyword evidence="3" id="KW-1185">Reference proteome</keyword>
<evidence type="ECO:0000256" key="1">
    <source>
        <dbReference type="SAM" id="MobiDB-lite"/>
    </source>
</evidence>
<accession>A0A0V1A9B2</accession>